<sequence>MSKEPKWQNDWPVPSTISKSSIHLFANSSLTIPLNVESTKENTDAKLEGVTTSNLNYIRARRTKRSFEETSEAPVIPPIPYYLHSYLRALGPKLTPQLEEILDATETPDDHDAPRNRSPDLMPPYETWFGQQDSYGIEQEPPIELRAWSQLKYLQNIQVTCVLRVTTVSSSLMGAEKKMATRSFPQSAYANNRTRYHLIRRFHFYLASLIYWLQILAMKIMLLTTARKRLTTSTILRIPQKLNTAFEEIATCDDANHFNFFGSIDYRPHIASNFSPRKS</sequence>
<dbReference type="Proteomes" id="UP000188533">
    <property type="component" value="Unassembled WGS sequence"/>
</dbReference>
<keyword evidence="1" id="KW-1133">Transmembrane helix</keyword>
<keyword evidence="3" id="KW-1185">Reference proteome</keyword>
<protein>
    <submittedName>
        <fullName evidence="2">Uncharacterized protein</fullName>
    </submittedName>
</protein>
<gene>
    <name evidence="2" type="ORF">LENED_002255</name>
</gene>
<feature type="transmembrane region" description="Helical" evidence="1">
    <location>
        <begin position="202"/>
        <end position="222"/>
    </location>
</feature>
<evidence type="ECO:0000313" key="2">
    <source>
        <dbReference type="EMBL" id="GAW00710.1"/>
    </source>
</evidence>
<keyword evidence="1" id="KW-0812">Transmembrane</keyword>
<reference evidence="2 3" key="2">
    <citation type="submission" date="2017-02" db="EMBL/GenBank/DDBJ databases">
        <title>A genome survey and senescence transcriptome analysis in Lentinula edodes.</title>
        <authorList>
            <person name="Sakamoto Y."/>
            <person name="Nakade K."/>
            <person name="Sato S."/>
            <person name="Yoshida Y."/>
            <person name="Miyazaki K."/>
            <person name="Natsume S."/>
            <person name="Konno N."/>
        </authorList>
    </citation>
    <scope>NUCLEOTIDE SEQUENCE [LARGE SCALE GENOMIC DNA]</scope>
    <source>
        <strain evidence="2 3">NBRC 111202</strain>
    </source>
</reference>
<keyword evidence="1" id="KW-0472">Membrane</keyword>
<evidence type="ECO:0000256" key="1">
    <source>
        <dbReference type="SAM" id="Phobius"/>
    </source>
</evidence>
<dbReference type="AlphaFoldDB" id="A0A1Q3E0J3"/>
<organism evidence="2 3">
    <name type="scientific">Lentinula edodes</name>
    <name type="common">Shiitake mushroom</name>
    <name type="synonym">Lentinus edodes</name>
    <dbReference type="NCBI Taxonomy" id="5353"/>
    <lineage>
        <taxon>Eukaryota</taxon>
        <taxon>Fungi</taxon>
        <taxon>Dikarya</taxon>
        <taxon>Basidiomycota</taxon>
        <taxon>Agaricomycotina</taxon>
        <taxon>Agaricomycetes</taxon>
        <taxon>Agaricomycetidae</taxon>
        <taxon>Agaricales</taxon>
        <taxon>Marasmiineae</taxon>
        <taxon>Omphalotaceae</taxon>
        <taxon>Lentinula</taxon>
    </lineage>
</organism>
<dbReference type="EMBL" id="BDGU01000036">
    <property type="protein sequence ID" value="GAW00710.1"/>
    <property type="molecule type" value="Genomic_DNA"/>
</dbReference>
<evidence type="ECO:0000313" key="3">
    <source>
        <dbReference type="Proteomes" id="UP000188533"/>
    </source>
</evidence>
<reference evidence="2 3" key="1">
    <citation type="submission" date="2016-08" db="EMBL/GenBank/DDBJ databases">
        <authorList>
            <consortium name="Lentinula edodes genome sequencing consortium"/>
            <person name="Sakamoto Y."/>
            <person name="Nakade K."/>
            <person name="Sato S."/>
            <person name="Yoshida Y."/>
            <person name="Miyazaki K."/>
            <person name="Natsume S."/>
            <person name="Konno N."/>
        </authorList>
    </citation>
    <scope>NUCLEOTIDE SEQUENCE [LARGE SCALE GENOMIC DNA]</scope>
    <source>
        <strain evidence="2 3">NBRC 111202</strain>
    </source>
</reference>
<name>A0A1Q3E0J3_LENED</name>
<comment type="caution">
    <text evidence="2">The sequence shown here is derived from an EMBL/GenBank/DDBJ whole genome shotgun (WGS) entry which is preliminary data.</text>
</comment>
<proteinExistence type="predicted"/>
<accession>A0A1Q3E0J3</accession>